<keyword evidence="1" id="KW-1133">Transmembrane helix</keyword>
<dbReference type="EMBL" id="JBHTLX010000020">
    <property type="protein sequence ID" value="MFD1249135.1"/>
    <property type="molecule type" value="Genomic_DNA"/>
</dbReference>
<gene>
    <name evidence="2" type="ORF">ACFQ3F_15160</name>
</gene>
<evidence type="ECO:0008006" key="4">
    <source>
        <dbReference type="Google" id="ProtNLM"/>
    </source>
</evidence>
<name>A0ABW3W3K6_9ACTN</name>
<accession>A0ABW3W3K6</accession>
<evidence type="ECO:0000313" key="2">
    <source>
        <dbReference type="EMBL" id="MFD1249135.1"/>
    </source>
</evidence>
<dbReference type="Proteomes" id="UP001597229">
    <property type="component" value="Unassembled WGS sequence"/>
</dbReference>
<keyword evidence="1" id="KW-0812">Transmembrane</keyword>
<dbReference type="RefSeq" id="WP_367921859.1">
    <property type="nucleotide sequence ID" value="NZ_BAABAC010000049.1"/>
</dbReference>
<feature type="transmembrane region" description="Helical" evidence="1">
    <location>
        <begin position="21"/>
        <end position="43"/>
    </location>
</feature>
<keyword evidence="3" id="KW-1185">Reference proteome</keyword>
<comment type="caution">
    <text evidence="2">The sequence shown here is derived from an EMBL/GenBank/DDBJ whole genome shotgun (WGS) entry which is preliminary data.</text>
</comment>
<proteinExistence type="predicted"/>
<evidence type="ECO:0000256" key="1">
    <source>
        <dbReference type="SAM" id="Phobius"/>
    </source>
</evidence>
<organism evidence="2 3">
    <name type="scientific">Nocardioides ginsengisoli</name>
    <dbReference type="NCBI Taxonomy" id="363868"/>
    <lineage>
        <taxon>Bacteria</taxon>
        <taxon>Bacillati</taxon>
        <taxon>Actinomycetota</taxon>
        <taxon>Actinomycetes</taxon>
        <taxon>Propionibacteriales</taxon>
        <taxon>Nocardioidaceae</taxon>
        <taxon>Nocardioides</taxon>
    </lineage>
</organism>
<evidence type="ECO:0000313" key="3">
    <source>
        <dbReference type="Proteomes" id="UP001597229"/>
    </source>
</evidence>
<reference evidence="3" key="1">
    <citation type="journal article" date="2019" name="Int. J. Syst. Evol. Microbiol.">
        <title>The Global Catalogue of Microorganisms (GCM) 10K type strain sequencing project: providing services to taxonomists for standard genome sequencing and annotation.</title>
        <authorList>
            <consortium name="The Broad Institute Genomics Platform"/>
            <consortium name="The Broad Institute Genome Sequencing Center for Infectious Disease"/>
            <person name="Wu L."/>
            <person name="Ma J."/>
        </authorList>
    </citation>
    <scope>NUCLEOTIDE SEQUENCE [LARGE SCALE GENOMIC DNA]</scope>
    <source>
        <strain evidence="3">CCUG 52478</strain>
    </source>
</reference>
<keyword evidence="1" id="KW-0472">Membrane</keyword>
<protein>
    <recommendedName>
        <fullName evidence="4">Phage head morphogenesis domain-containing protein</fullName>
    </recommendedName>
</protein>
<sequence>MTPEGYRATQAQYAQRAEQTVLLAAASSTLSGFALASSLGIYLSTVNEAATQLADVWTSAFLRVAPVGLALPRTEPDRLTEVVISVLEQSPRLDPLPRLARLARTEPVVAGRMASQQVMQAHNVERMRWLLDPDPCPTCVALSKETYPVDQLPESHPHCECTTIPDID</sequence>